<comment type="caution">
    <text evidence="2">The sequence shown here is derived from an EMBL/GenBank/DDBJ whole genome shotgun (WGS) entry which is preliminary data.</text>
</comment>
<dbReference type="Gene3D" id="3.20.20.140">
    <property type="entry name" value="Metal-dependent hydrolases"/>
    <property type="match status" value="1"/>
</dbReference>
<evidence type="ECO:0000313" key="2">
    <source>
        <dbReference type="EMBL" id="PIU41345.1"/>
    </source>
</evidence>
<dbReference type="InterPro" id="IPR016195">
    <property type="entry name" value="Pol/histidinol_Pase-like"/>
</dbReference>
<dbReference type="CDD" id="cd07432">
    <property type="entry name" value="PHP_HisPPase"/>
    <property type="match status" value="1"/>
</dbReference>
<dbReference type="InterPro" id="IPR011009">
    <property type="entry name" value="Kinase-like_dom_sf"/>
</dbReference>
<reference evidence="2 3" key="1">
    <citation type="submission" date="2017-09" db="EMBL/GenBank/DDBJ databases">
        <title>Depth-based differentiation of microbial function through sediment-hosted aquifers and enrichment of novel symbionts in the deep terrestrial subsurface.</title>
        <authorList>
            <person name="Probst A.J."/>
            <person name="Ladd B."/>
            <person name="Jarett J.K."/>
            <person name="Geller-Mcgrath D.E."/>
            <person name="Sieber C.M."/>
            <person name="Emerson J.B."/>
            <person name="Anantharaman K."/>
            <person name="Thomas B.C."/>
            <person name="Malmstrom R."/>
            <person name="Stieglmeier M."/>
            <person name="Klingl A."/>
            <person name="Woyke T."/>
            <person name="Ryan C.M."/>
            <person name="Banfield J.F."/>
        </authorList>
    </citation>
    <scope>NUCLEOTIDE SEQUENCE [LARGE SCALE GENOMIC DNA]</scope>
    <source>
        <strain evidence="2">CG07_land_8_20_14_0_80_42_15</strain>
    </source>
</reference>
<dbReference type="AlphaFoldDB" id="A0A2J0KSH3"/>
<dbReference type="EMBL" id="PEWV01000060">
    <property type="protein sequence ID" value="PIU41345.1"/>
    <property type="molecule type" value="Genomic_DNA"/>
</dbReference>
<evidence type="ECO:0000259" key="1">
    <source>
        <dbReference type="Pfam" id="PF01636"/>
    </source>
</evidence>
<protein>
    <submittedName>
        <fullName evidence="2">Phosphotransferase</fullName>
    </submittedName>
</protein>
<gene>
    <name evidence="2" type="ORF">COS99_05655</name>
</gene>
<dbReference type="GO" id="GO:0004534">
    <property type="term" value="F:5'-3' RNA exonuclease activity"/>
    <property type="evidence" value="ECO:0007669"/>
    <property type="project" value="TreeGrafter"/>
</dbReference>
<dbReference type="Pfam" id="PF01636">
    <property type="entry name" value="APH"/>
    <property type="match status" value="1"/>
</dbReference>
<dbReference type="GO" id="GO:0035312">
    <property type="term" value="F:5'-3' DNA exonuclease activity"/>
    <property type="evidence" value="ECO:0007669"/>
    <property type="project" value="TreeGrafter"/>
</dbReference>
<dbReference type="PANTHER" id="PTHR42924:SF3">
    <property type="entry name" value="POLYMERASE_HISTIDINOL PHOSPHATASE N-TERMINAL DOMAIN-CONTAINING PROTEIN"/>
    <property type="match status" value="1"/>
</dbReference>
<dbReference type="GO" id="GO:0016740">
    <property type="term" value="F:transferase activity"/>
    <property type="evidence" value="ECO:0007669"/>
    <property type="project" value="UniProtKB-KW"/>
</dbReference>
<organism evidence="2 3">
    <name type="scientific">Candidatus Aquitaenariimonas noxiae</name>
    <dbReference type="NCBI Taxonomy" id="1974741"/>
    <lineage>
        <taxon>Bacteria</taxon>
        <taxon>Pseudomonadati</taxon>
        <taxon>Candidatus Omnitrophota</taxon>
        <taxon>Candidatus Aquitaenariimonas</taxon>
    </lineage>
</organism>
<proteinExistence type="predicted"/>
<dbReference type="Gene3D" id="3.90.1200.10">
    <property type="match status" value="1"/>
</dbReference>
<dbReference type="SUPFAM" id="SSF56112">
    <property type="entry name" value="Protein kinase-like (PK-like)"/>
    <property type="match status" value="1"/>
</dbReference>
<dbReference type="InterPro" id="IPR052018">
    <property type="entry name" value="PHP_domain"/>
</dbReference>
<dbReference type="PANTHER" id="PTHR42924">
    <property type="entry name" value="EXONUCLEASE"/>
    <property type="match status" value="1"/>
</dbReference>
<sequence>MLLEIHAHSSKYSKCSQVDPVTLVRQAQDKGVQGIVITEHKYKWSEDEIRELRLKSEVENNFLILSAQEAETDIGHVLVYGVNDVLDKVISIEELRKNFPDAALIWAHPFRNGKVPSEGELKNPLLDAIEIFNVNYNAKENYTGLSLWHRYKFTAVGGSDTHSKESVAIFPTEINHPISTIEELVVEIKKGRCKPFFKEIPKSGSNITVTEITMGIKGSDEFRTRLITKKITDDKRWEQVKNSLKIREEVYKNGFDRGKYRVPKIVDIDEKDKLIIEEGQRGSSLFDVLGYVNDTIGMEYFKITAQWLAKLHNMKLRMSDPDDAIARERKRFTGYEEAFVKTNNPHTKYIKTVIEFLRKKEEQTLLGDKKSFVQCHGDYHPKNVIIGQDRSRDISTLFVSVIDFDSSISLPRAFDVGYFLSQFRYQFHNLQEVLEKYKEEYFIGSYAEASDKLPEDFGEQVKVFKLRANLSIASYLIKVGKGESRDISEIIKELRYSDKLEVSKYEKA</sequence>
<dbReference type="SUPFAM" id="SSF89550">
    <property type="entry name" value="PHP domain-like"/>
    <property type="match status" value="1"/>
</dbReference>
<accession>A0A2J0KSH3</accession>
<keyword evidence="2" id="KW-0808">Transferase</keyword>
<dbReference type="InterPro" id="IPR002575">
    <property type="entry name" value="Aminoglycoside_PTrfase"/>
</dbReference>
<feature type="domain" description="Aminoglycoside phosphotransferase" evidence="1">
    <location>
        <begin position="239"/>
        <end position="442"/>
    </location>
</feature>
<dbReference type="Pfam" id="PF13263">
    <property type="entry name" value="PHP_C"/>
    <property type="match status" value="1"/>
</dbReference>
<evidence type="ECO:0000313" key="3">
    <source>
        <dbReference type="Proteomes" id="UP000230052"/>
    </source>
</evidence>
<name>A0A2J0KSH3_9BACT</name>
<dbReference type="Proteomes" id="UP000230052">
    <property type="component" value="Unassembled WGS sequence"/>
</dbReference>